<feature type="transmembrane region" description="Helical" evidence="1">
    <location>
        <begin position="214"/>
        <end position="242"/>
    </location>
</feature>
<feature type="transmembrane region" description="Helical" evidence="1">
    <location>
        <begin position="20"/>
        <end position="39"/>
    </location>
</feature>
<gene>
    <name evidence="2" type="ORF">AVDCRST_MAG45-125</name>
</gene>
<protein>
    <recommendedName>
        <fullName evidence="3">Glycerophosphoryl diester phosphodiesterase membrane domain-containing protein</fullName>
    </recommendedName>
</protein>
<reference evidence="2" key="1">
    <citation type="submission" date="2020-02" db="EMBL/GenBank/DDBJ databases">
        <authorList>
            <person name="Meier V. D."/>
        </authorList>
    </citation>
    <scope>NUCLEOTIDE SEQUENCE</scope>
    <source>
        <strain evidence="2">AVDCRST_MAG45</strain>
    </source>
</reference>
<sequence length="304" mass="31490">MSYGEILKTAFAITRRNRYLWFFGLFAGGVSSFNLPTNFSPPSGGGDDPAAGALPSVDPAVIIVAVGAILLLVVAAIALGLIAQGALVESVAAIDRGGERRFKTAWKSGTRTFWRVLGWAALLVAIAVGILIVVGVPLGGIAFGVFSATESLGVRIAVGVILALLAIAALIVLLVPLQIIGALAVRDLVLREERPVAAFRNGYRMFRAQLGPSLLVWLIQFGITIGVTIVTLVLVLGLTLAVAVPTIALFAADLAAAGIAALVLAALILIPLFLAVIGALGTFTHSIWTLAYLRLGRGGQQPAV</sequence>
<dbReference type="EMBL" id="CADCVU010000012">
    <property type="protein sequence ID" value="CAA9480420.1"/>
    <property type="molecule type" value="Genomic_DNA"/>
</dbReference>
<feature type="transmembrane region" description="Helical" evidence="1">
    <location>
        <begin position="113"/>
        <end position="146"/>
    </location>
</feature>
<proteinExistence type="predicted"/>
<feature type="transmembrane region" description="Helical" evidence="1">
    <location>
        <begin position="152"/>
        <end position="185"/>
    </location>
</feature>
<name>A0A6J4RW33_9ACTN</name>
<accession>A0A6J4RW33</accession>
<evidence type="ECO:0000256" key="1">
    <source>
        <dbReference type="SAM" id="Phobius"/>
    </source>
</evidence>
<dbReference type="AlphaFoldDB" id="A0A6J4RW33"/>
<evidence type="ECO:0008006" key="3">
    <source>
        <dbReference type="Google" id="ProtNLM"/>
    </source>
</evidence>
<keyword evidence="1" id="KW-1133">Transmembrane helix</keyword>
<dbReference type="InterPro" id="IPR055966">
    <property type="entry name" value="DUF7544"/>
</dbReference>
<dbReference type="Pfam" id="PF24400">
    <property type="entry name" value="DUF7544"/>
    <property type="match status" value="1"/>
</dbReference>
<feature type="transmembrane region" description="Helical" evidence="1">
    <location>
        <begin position="254"/>
        <end position="280"/>
    </location>
</feature>
<evidence type="ECO:0000313" key="2">
    <source>
        <dbReference type="EMBL" id="CAA9480420.1"/>
    </source>
</evidence>
<organism evidence="2">
    <name type="scientific">uncultured Solirubrobacterales bacterium</name>
    <dbReference type="NCBI Taxonomy" id="768556"/>
    <lineage>
        <taxon>Bacteria</taxon>
        <taxon>Bacillati</taxon>
        <taxon>Actinomycetota</taxon>
        <taxon>Thermoleophilia</taxon>
        <taxon>Solirubrobacterales</taxon>
        <taxon>environmental samples</taxon>
    </lineage>
</organism>
<keyword evidence="1" id="KW-0472">Membrane</keyword>
<keyword evidence="1" id="KW-0812">Transmembrane</keyword>
<feature type="transmembrane region" description="Helical" evidence="1">
    <location>
        <begin position="59"/>
        <end position="92"/>
    </location>
</feature>